<dbReference type="AlphaFoldDB" id="A0A0F9Y9C2"/>
<name>A0A0F9Y9C2_9ZZZZ</name>
<reference evidence="1" key="1">
    <citation type="journal article" date="2015" name="Nature">
        <title>Complex archaea that bridge the gap between prokaryotes and eukaryotes.</title>
        <authorList>
            <person name="Spang A."/>
            <person name="Saw J.H."/>
            <person name="Jorgensen S.L."/>
            <person name="Zaremba-Niedzwiedzka K."/>
            <person name="Martijn J."/>
            <person name="Lind A.E."/>
            <person name="van Eijk R."/>
            <person name="Schleper C."/>
            <person name="Guy L."/>
            <person name="Ettema T.J."/>
        </authorList>
    </citation>
    <scope>NUCLEOTIDE SEQUENCE</scope>
</reference>
<evidence type="ECO:0000313" key="1">
    <source>
        <dbReference type="EMBL" id="KKO08557.1"/>
    </source>
</evidence>
<gene>
    <name evidence="1" type="ORF">LCGC14_0044970</name>
</gene>
<organism evidence="1">
    <name type="scientific">marine sediment metagenome</name>
    <dbReference type="NCBI Taxonomy" id="412755"/>
    <lineage>
        <taxon>unclassified sequences</taxon>
        <taxon>metagenomes</taxon>
        <taxon>ecological metagenomes</taxon>
    </lineage>
</organism>
<proteinExistence type="predicted"/>
<accession>A0A0F9Y9C2</accession>
<sequence length="94" mass="10298">MLDYPKVCREAFALVDDIGKGAFNTEFSERGTLATTVEVAMPVLAVFRELDPRDRSSILACRTRLAKIASKEQGVFSRYPALTGFALGKAITVQ</sequence>
<protein>
    <submittedName>
        <fullName evidence="1">Uncharacterized protein</fullName>
    </submittedName>
</protein>
<dbReference type="EMBL" id="LAZR01000009">
    <property type="protein sequence ID" value="KKO08557.1"/>
    <property type="molecule type" value="Genomic_DNA"/>
</dbReference>
<comment type="caution">
    <text evidence="1">The sequence shown here is derived from an EMBL/GenBank/DDBJ whole genome shotgun (WGS) entry which is preliminary data.</text>
</comment>